<keyword evidence="5" id="KW-0175">Coiled coil</keyword>
<evidence type="ECO:0000256" key="5">
    <source>
        <dbReference type="SAM" id="Coils"/>
    </source>
</evidence>
<keyword evidence="1" id="KW-0479">Metal-binding</keyword>
<keyword evidence="3" id="KW-0862">Zinc</keyword>
<dbReference type="PROSITE" id="PS50119">
    <property type="entry name" value="ZF_BBOX"/>
    <property type="match status" value="1"/>
</dbReference>
<reference evidence="8" key="2">
    <citation type="submission" date="2025-08" db="UniProtKB">
        <authorList>
            <consortium name="Ensembl"/>
        </authorList>
    </citation>
    <scope>IDENTIFICATION</scope>
</reference>
<dbReference type="Gene3D" id="3.30.160.60">
    <property type="entry name" value="Classic Zinc Finger"/>
    <property type="match status" value="1"/>
</dbReference>
<dbReference type="GO" id="GO:0008270">
    <property type="term" value="F:zinc ion binding"/>
    <property type="evidence" value="ECO:0007669"/>
    <property type="project" value="UniProtKB-KW"/>
</dbReference>
<name>A0AAY4DYA2_9TELE</name>
<feature type="coiled-coil region" evidence="5">
    <location>
        <begin position="212"/>
        <end position="246"/>
    </location>
</feature>
<dbReference type="PANTHER" id="PTHR25465">
    <property type="entry name" value="B-BOX DOMAIN CONTAINING"/>
    <property type="match status" value="1"/>
</dbReference>
<dbReference type="GeneTree" id="ENSGT01150000286950"/>
<dbReference type="InterPro" id="IPR017907">
    <property type="entry name" value="Znf_RING_CS"/>
</dbReference>
<dbReference type="Pfam" id="PF15227">
    <property type="entry name" value="zf-C3HC4_4"/>
    <property type="match status" value="1"/>
</dbReference>
<dbReference type="SUPFAM" id="SSF57845">
    <property type="entry name" value="B-box zinc-binding domain"/>
    <property type="match status" value="1"/>
</dbReference>
<dbReference type="InterPro" id="IPR000315">
    <property type="entry name" value="Znf_B-box"/>
</dbReference>
<dbReference type="PROSITE" id="PS50089">
    <property type="entry name" value="ZF_RING_2"/>
    <property type="match status" value="1"/>
</dbReference>
<keyword evidence="9" id="KW-1185">Reference proteome</keyword>
<dbReference type="AlphaFoldDB" id="A0AAY4DYA2"/>
<evidence type="ECO:0000313" key="8">
    <source>
        <dbReference type="Ensembl" id="ENSDCDP00010050373.1"/>
    </source>
</evidence>
<evidence type="ECO:0000256" key="4">
    <source>
        <dbReference type="PROSITE-ProRule" id="PRU00024"/>
    </source>
</evidence>
<feature type="domain" description="B box-type" evidence="7">
    <location>
        <begin position="104"/>
        <end position="139"/>
    </location>
</feature>
<evidence type="ECO:0000256" key="2">
    <source>
        <dbReference type="ARBA" id="ARBA00022771"/>
    </source>
</evidence>
<evidence type="ECO:0000259" key="7">
    <source>
        <dbReference type="PROSITE" id="PS50119"/>
    </source>
</evidence>
<proteinExistence type="predicted"/>
<dbReference type="PROSITE" id="PS00518">
    <property type="entry name" value="ZF_RING_1"/>
    <property type="match status" value="1"/>
</dbReference>
<dbReference type="Pfam" id="PF00643">
    <property type="entry name" value="zf-B_box"/>
    <property type="match status" value="1"/>
</dbReference>
<organism evidence="8 9">
    <name type="scientific">Denticeps clupeoides</name>
    <name type="common">denticle herring</name>
    <dbReference type="NCBI Taxonomy" id="299321"/>
    <lineage>
        <taxon>Eukaryota</taxon>
        <taxon>Metazoa</taxon>
        <taxon>Chordata</taxon>
        <taxon>Craniata</taxon>
        <taxon>Vertebrata</taxon>
        <taxon>Euteleostomi</taxon>
        <taxon>Actinopterygii</taxon>
        <taxon>Neopterygii</taxon>
        <taxon>Teleostei</taxon>
        <taxon>Clupei</taxon>
        <taxon>Clupeiformes</taxon>
        <taxon>Denticipitoidei</taxon>
        <taxon>Denticipitidae</taxon>
        <taxon>Denticeps</taxon>
    </lineage>
</organism>
<reference evidence="8 9" key="1">
    <citation type="submission" date="2020-06" db="EMBL/GenBank/DDBJ databases">
        <authorList>
            <consortium name="Wellcome Sanger Institute Data Sharing"/>
        </authorList>
    </citation>
    <scope>NUCLEOTIDE SEQUENCE [LARGE SCALE GENOMIC DNA]</scope>
</reference>
<reference evidence="8" key="3">
    <citation type="submission" date="2025-09" db="UniProtKB">
        <authorList>
            <consortium name="Ensembl"/>
        </authorList>
    </citation>
    <scope>IDENTIFICATION</scope>
</reference>
<evidence type="ECO:0000256" key="1">
    <source>
        <dbReference type="ARBA" id="ARBA00022723"/>
    </source>
</evidence>
<dbReference type="SMART" id="SM00184">
    <property type="entry name" value="RING"/>
    <property type="match status" value="1"/>
</dbReference>
<dbReference type="InterPro" id="IPR001841">
    <property type="entry name" value="Znf_RING"/>
</dbReference>
<dbReference type="Gene3D" id="3.30.40.10">
    <property type="entry name" value="Zinc/RING finger domain, C3HC4 (zinc finger)"/>
    <property type="match status" value="1"/>
</dbReference>
<sequence>MAHAFLRNEGSFTCSICLDFLTVPVTIPCGHNYCISCIAGFWNVEDDKGIYSCPQCRATFTPRPALNKNPLLAEMMEELKKPEFRTACLNQGQKPGTALQGRGCSQHGKSLETFCQTDQQLICYLCVIEEHRGHQLMSIAAERKEKQAYLRNTQKKSSETLQVREKELQELRDAVETLKRSAQAAVEDSEKIFTQMIRSIEKRCSEVCKMIRDQEKAELSRAEGHLVRLEQEIIDLRRRDAELEQLSHTEDHIHFLEVTSEKEDFYNQSVF</sequence>
<dbReference type="InterPro" id="IPR013083">
    <property type="entry name" value="Znf_RING/FYVE/PHD"/>
</dbReference>
<dbReference type="SUPFAM" id="SSF57850">
    <property type="entry name" value="RING/U-box"/>
    <property type="match status" value="1"/>
</dbReference>
<dbReference type="Ensembl" id="ENSDCDT00010060795.1">
    <property type="protein sequence ID" value="ENSDCDP00010050373.1"/>
    <property type="gene ID" value="ENSDCDG00010029881.1"/>
</dbReference>
<feature type="coiled-coil region" evidence="5">
    <location>
        <begin position="161"/>
        <end position="188"/>
    </location>
</feature>
<dbReference type="PANTHER" id="PTHR25465:SF5">
    <property type="entry name" value="E3 UBIQUITIN_ISG15 LIGASE TRIM25-RELATED"/>
    <property type="match status" value="1"/>
</dbReference>
<dbReference type="InterPro" id="IPR058030">
    <property type="entry name" value="TRIM8/14/16/25/29/45/65_CC"/>
</dbReference>
<protein>
    <submittedName>
        <fullName evidence="8">Uncharacterized protein</fullName>
    </submittedName>
</protein>
<feature type="domain" description="RING-type" evidence="6">
    <location>
        <begin position="14"/>
        <end position="57"/>
    </location>
</feature>
<dbReference type="InterPro" id="IPR051051">
    <property type="entry name" value="E3_ubiq-ligase_TRIM/RNF"/>
</dbReference>
<evidence type="ECO:0000259" key="6">
    <source>
        <dbReference type="PROSITE" id="PS50089"/>
    </source>
</evidence>
<accession>A0AAY4DYA2</accession>
<dbReference type="CDD" id="cd19769">
    <property type="entry name" value="Bbox2_TRIM16-like"/>
    <property type="match status" value="1"/>
</dbReference>
<dbReference type="Proteomes" id="UP000694580">
    <property type="component" value="Chromosome 11"/>
</dbReference>
<keyword evidence="2 4" id="KW-0863">Zinc-finger</keyword>
<dbReference type="Pfam" id="PF25600">
    <property type="entry name" value="TRIM_CC"/>
    <property type="match status" value="1"/>
</dbReference>
<evidence type="ECO:0000256" key="3">
    <source>
        <dbReference type="ARBA" id="ARBA00022833"/>
    </source>
</evidence>
<dbReference type="SMART" id="SM00336">
    <property type="entry name" value="BBOX"/>
    <property type="match status" value="1"/>
</dbReference>
<evidence type="ECO:0000313" key="9">
    <source>
        <dbReference type="Proteomes" id="UP000694580"/>
    </source>
</evidence>